<dbReference type="Gene3D" id="3.40.50.20">
    <property type="match status" value="1"/>
</dbReference>
<dbReference type="InterPro" id="IPR011761">
    <property type="entry name" value="ATP-grasp"/>
</dbReference>
<feature type="domain" description="ATP-grasp" evidence="5">
    <location>
        <begin position="110"/>
        <end position="311"/>
    </location>
</feature>
<keyword evidence="3 4" id="KW-0067">ATP-binding</keyword>
<dbReference type="GO" id="GO:0005524">
    <property type="term" value="F:ATP binding"/>
    <property type="evidence" value="ECO:0007669"/>
    <property type="project" value="UniProtKB-UniRule"/>
</dbReference>
<dbReference type="PANTHER" id="PTHR43585">
    <property type="entry name" value="FUMIPYRROLE BIOSYNTHESIS PROTEIN C"/>
    <property type="match status" value="1"/>
</dbReference>
<evidence type="ECO:0000256" key="3">
    <source>
        <dbReference type="ARBA" id="ARBA00022840"/>
    </source>
</evidence>
<gene>
    <name evidence="6" type="ORF">FKR81_28285</name>
</gene>
<dbReference type="Gene3D" id="3.30.470.20">
    <property type="entry name" value="ATP-grasp fold, B domain"/>
    <property type="match status" value="1"/>
</dbReference>
<reference evidence="6 7" key="1">
    <citation type="submission" date="2019-07" db="EMBL/GenBank/DDBJ databases">
        <title>Lentzea xizangensis sp. nov., isolated from Qinghai-Tibetan Plateau Soils.</title>
        <authorList>
            <person name="Huang J."/>
        </authorList>
    </citation>
    <scope>NUCLEOTIDE SEQUENCE [LARGE SCALE GENOMIC DNA]</scope>
    <source>
        <strain evidence="6 7">FXJ1.1311</strain>
    </source>
</reference>
<organism evidence="6 7">
    <name type="scientific">Lentzea tibetensis</name>
    <dbReference type="NCBI Taxonomy" id="2591470"/>
    <lineage>
        <taxon>Bacteria</taxon>
        <taxon>Bacillati</taxon>
        <taxon>Actinomycetota</taxon>
        <taxon>Actinomycetes</taxon>
        <taxon>Pseudonocardiales</taxon>
        <taxon>Pseudonocardiaceae</taxon>
        <taxon>Lentzea</taxon>
    </lineage>
</organism>
<accession>A0A563ENB6</accession>
<evidence type="ECO:0000256" key="4">
    <source>
        <dbReference type="PROSITE-ProRule" id="PRU00409"/>
    </source>
</evidence>
<proteinExistence type="predicted"/>
<keyword evidence="7" id="KW-1185">Reference proteome</keyword>
<dbReference type="GO" id="GO:0016874">
    <property type="term" value="F:ligase activity"/>
    <property type="evidence" value="ECO:0007669"/>
    <property type="project" value="UniProtKB-KW"/>
</dbReference>
<dbReference type="Proteomes" id="UP000316639">
    <property type="component" value="Unassembled WGS sequence"/>
</dbReference>
<evidence type="ECO:0000313" key="7">
    <source>
        <dbReference type="Proteomes" id="UP000316639"/>
    </source>
</evidence>
<keyword evidence="2 4" id="KW-0547">Nucleotide-binding</keyword>
<dbReference type="SUPFAM" id="SSF56059">
    <property type="entry name" value="Glutathione synthetase ATP-binding domain-like"/>
    <property type="match status" value="1"/>
</dbReference>
<dbReference type="OrthoDB" id="150319at2"/>
<name>A0A563ENB6_9PSEU</name>
<dbReference type="InterPro" id="IPR052032">
    <property type="entry name" value="ATP-dep_AA_Ligase"/>
</dbReference>
<dbReference type="AlphaFoldDB" id="A0A563ENB6"/>
<dbReference type="Gene3D" id="3.30.1490.20">
    <property type="entry name" value="ATP-grasp fold, A domain"/>
    <property type="match status" value="1"/>
</dbReference>
<evidence type="ECO:0000313" key="6">
    <source>
        <dbReference type="EMBL" id="TWP48490.1"/>
    </source>
</evidence>
<dbReference type="EMBL" id="VOBR01000020">
    <property type="protein sequence ID" value="TWP48490.1"/>
    <property type="molecule type" value="Genomic_DNA"/>
</dbReference>
<dbReference type="PROSITE" id="PS50975">
    <property type="entry name" value="ATP_GRASP"/>
    <property type="match status" value="1"/>
</dbReference>
<evidence type="ECO:0000256" key="2">
    <source>
        <dbReference type="ARBA" id="ARBA00022741"/>
    </source>
</evidence>
<evidence type="ECO:0000256" key="1">
    <source>
        <dbReference type="ARBA" id="ARBA00022598"/>
    </source>
</evidence>
<protein>
    <recommendedName>
        <fullName evidence="5">ATP-grasp domain-containing protein</fullName>
    </recommendedName>
</protein>
<dbReference type="RefSeq" id="WP_146356259.1">
    <property type="nucleotide sequence ID" value="NZ_VOBR01000020.1"/>
</dbReference>
<dbReference type="Pfam" id="PF02786">
    <property type="entry name" value="CPSase_L_D2"/>
    <property type="match status" value="1"/>
</dbReference>
<comment type="caution">
    <text evidence="6">The sequence shown here is derived from an EMBL/GenBank/DDBJ whole genome shotgun (WGS) entry which is preliminary data.</text>
</comment>
<keyword evidence="1" id="KW-0436">Ligase</keyword>
<dbReference type="InterPro" id="IPR013815">
    <property type="entry name" value="ATP_grasp_subdomain_1"/>
</dbReference>
<dbReference type="GO" id="GO:0046872">
    <property type="term" value="F:metal ion binding"/>
    <property type="evidence" value="ECO:0007669"/>
    <property type="project" value="InterPro"/>
</dbReference>
<sequence length="400" mass="41930">MSVLVLSKKPVRQRPVDEWLAGAPVSLVTVTGAVDESVVDRFAEVVAVDDYGSWQVEIEAERLAARRAAELVASSSEVDVVRAARLRERLGLTGQSVASAIAYRDKLVMKRYARAAGIAVPEFAAVETPGDLVAFAEVHGFPVVVKPRRGGGSEGVHVLRSAADLVSLLGCGVLPAAPARPGEWMAESFVDGVLCHVDGLAAGGRILHCWPSRYSGGNAEAVRDGVPLTSAMLAPQDGSFLPLLDHAAAVLDALPHFPLPTSFHLEAWLPHDGGAPVLCEAASRTGGAFVADVYAAAFGVHLSKENLRGQAGLPVSAVPAVPVRYGGWVAITPRQGTFTPPAEPCPVPGVRLELTGVRGTGAVHAGDSVATVVVEGADAAQVRERISAAVRWWDAMEPWR</sequence>
<evidence type="ECO:0000259" key="5">
    <source>
        <dbReference type="PROSITE" id="PS50975"/>
    </source>
</evidence>
<dbReference type="PANTHER" id="PTHR43585:SF2">
    <property type="entry name" value="ATP-GRASP ENZYME FSQD"/>
    <property type="match status" value="1"/>
</dbReference>
<dbReference type="InterPro" id="IPR005479">
    <property type="entry name" value="CPAse_ATP-bd"/>
</dbReference>